<dbReference type="AlphaFoldDB" id="A0A183BWC5"/>
<feature type="compositionally biased region" description="Polar residues" evidence="2">
    <location>
        <begin position="186"/>
        <end position="196"/>
    </location>
</feature>
<dbReference type="GO" id="GO:0005634">
    <property type="term" value="C:nucleus"/>
    <property type="evidence" value="ECO:0007669"/>
    <property type="project" value="UniProtKB-SubCell"/>
</dbReference>
<dbReference type="SMART" id="SM00595">
    <property type="entry name" value="MADF"/>
    <property type="match status" value="1"/>
</dbReference>
<proteinExistence type="predicted"/>
<evidence type="ECO:0000313" key="5">
    <source>
        <dbReference type="Proteomes" id="UP000050741"/>
    </source>
</evidence>
<dbReference type="GO" id="GO:0006357">
    <property type="term" value="P:regulation of transcription by RNA polymerase II"/>
    <property type="evidence" value="ECO:0007669"/>
    <property type="project" value="TreeGrafter"/>
</dbReference>
<dbReference type="InterPro" id="IPR039353">
    <property type="entry name" value="TF_Adf1"/>
</dbReference>
<dbReference type="GO" id="GO:0003677">
    <property type="term" value="F:DNA binding"/>
    <property type="evidence" value="ECO:0007669"/>
    <property type="project" value="InterPro"/>
</dbReference>
<feature type="compositionally biased region" description="Low complexity" evidence="2">
    <location>
        <begin position="258"/>
        <end position="269"/>
    </location>
</feature>
<dbReference type="PROSITE" id="PS51031">
    <property type="entry name" value="BESS"/>
    <property type="match status" value="1"/>
</dbReference>
<feature type="compositionally biased region" description="Low complexity" evidence="2">
    <location>
        <begin position="489"/>
        <end position="500"/>
    </location>
</feature>
<dbReference type="WBParaSite" id="GPLIN_000491400">
    <property type="protein sequence ID" value="GPLIN_000491400"/>
    <property type="gene ID" value="GPLIN_000491400"/>
</dbReference>
<evidence type="ECO:0000259" key="4">
    <source>
        <dbReference type="PROSITE" id="PS51031"/>
    </source>
</evidence>
<keyword evidence="1" id="KW-0539">Nucleus</keyword>
<feature type="region of interest" description="Disordered" evidence="2">
    <location>
        <begin position="473"/>
        <end position="500"/>
    </location>
</feature>
<feature type="compositionally biased region" description="Acidic residues" evidence="2">
    <location>
        <begin position="276"/>
        <end position="294"/>
    </location>
</feature>
<dbReference type="PANTHER" id="PTHR12243">
    <property type="entry name" value="MADF DOMAIN TRANSCRIPTION FACTOR"/>
    <property type="match status" value="1"/>
</dbReference>
<keyword evidence="5" id="KW-1185">Reference proteome</keyword>
<accession>A0A183BWC5</accession>
<reference evidence="6" key="2">
    <citation type="submission" date="2016-06" db="UniProtKB">
        <authorList>
            <consortium name="WormBaseParasite"/>
        </authorList>
    </citation>
    <scope>IDENTIFICATION</scope>
</reference>
<feature type="domain" description="BESS" evidence="4">
    <location>
        <begin position="526"/>
        <end position="565"/>
    </location>
</feature>
<dbReference type="InterPro" id="IPR004210">
    <property type="entry name" value="BESS_motif"/>
</dbReference>
<evidence type="ECO:0000256" key="1">
    <source>
        <dbReference type="PROSITE-ProRule" id="PRU00371"/>
    </source>
</evidence>
<reference evidence="5" key="1">
    <citation type="submission" date="2014-05" db="EMBL/GenBank/DDBJ databases">
        <title>The genome and life-stage specific transcriptomes of Globodera pallida elucidate key aspects of plant parasitism by a cyst nematode.</title>
        <authorList>
            <person name="Cotton J.A."/>
            <person name="Lilley C.J."/>
            <person name="Jones L.M."/>
            <person name="Kikuchi T."/>
            <person name="Reid A.J."/>
            <person name="Thorpe P."/>
            <person name="Tsai I.J."/>
            <person name="Beasley H."/>
            <person name="Blok V."/>
            <person name="Cock P.J.A."/>
            <person name="Van den Akker S.E."/>
            <person name="Holroyd N."/>
            <person name="Hunt M."/>
            <person name="Mantelin S."/>
            <person name="Naghra H."/>
            <person name="Pain A."/>
            <person name="Palomares-Rius J.E."/>
            <person name="Zarowiecki M."/>
            <person name="Berriman M."/>
            <person name="Jones J.T."/>
            <person name="Urwin P.E."/>
        </authorList>
    </citation>
    <scope>NUCLEOTIDE SEQUENCE [LARGE SCALE GENOMIC DNA]</scope>
    <source>
        <strain evidence="5">Lindley</strain>
    </source>
</reference>
<dbReference type="PROSITE" id="PS51029">
    <property type="entry name" value="MADF"/>
    <property type="match status" value="1"/>
</dbReference>
<evidence type="ECO:0000256" key="2">
    <source>
        <dbReference type="SAM" id="MobiDB-lite"/>
    </source>
</evidence>
<dbReference type="Pfam" id="PF10545">
    <property type="entry name" value="MADF_DNA_bdg"/>
    <property type="match status" value="1"/>
</dbReference>
<dbReference type="PANTHER" id="PTHR12243:SF60">
    <property type="entry name" value="SI:CH211-15D5.12-RELATED"/>
    <property type="match status" value="1"/>
</dbReference>
<name>A0A183BWC5_GLOPA</name>
<protein>
    <submittedName>
        <fullName evidence="6">MADF domain-containing protein</fullName>
    </submittedName>
</protein>
<evidence type="ECO:0000313" key="6">
    <source>
        <dbReference type="WBParaSite" id="GPLIN_000491400"/>
    </source>
</evidence>
<sequence>MNSQQEHLQQQFQPAATFNELLINEVRSHPQLYDQQHRVCTDNGERNAIWEVIASRIDDSVNGEFAKKRWLQMRDRYRKELKMALRTSVQPKWPYFTKLAWLDPYLKDAKNIKPGAVSTHQQQQNVLADFSSNVHQQPFRSDVADQLRFSQLGNTVNFLESLMVASNALLLQQQQLKADSGGDFSSPDSAVASTSEGGCAGEGGPVELFQHQSDQQQQNHNYQSLHQNLLLRASSNLLLGGISAAGCDQSTITVDQRSSTASSSTDAVSGQRQKDDMEEEGDEGNNNEDVDDGEGASAVKTADDGEKGRAGSVEQPALRRSASIPSAPGFAGVDPSMDFNLNALFAQSSPLRQLSSALLGSTTAANTVDHDHQLQQQQRQCQHRRALSAVSSKSPAGSSMRHLRIAGSNSANANGLLHRNNSSSNCQPPYLIRRGFGVAKFRGRAAGTFSPDGANSARKFDVVSMCSSPITATDGCGEGDRDNSGGTPSDDAANNGNASNSNNNCWKSAMEWADSGGSANGINSNEDEDVLFARLVVARLKKFDAKERRAVRFRIFQWLDHKEEEVEEMEAST</sequence>
<dbReference type="Proteomes" id="UP000050741">
    <property type="component" value="Unassembled WGS sequence"/>
</dbReference>
<feature type="domain" description="MADF" evidence="3">
    <location>
        <begin position="21"/>
        <end position="107"/>
    </location>
</feature>
<feature type="region of interest" description="Disordered" evidence="2">
    <location>
        <begin position="179"/>
        <end position="206"/>
    </location>
</feature>
<comment type="subcellular location">
    <subcellularLocation>
        <location evidence="1">Nucleus</location>
    </subcellularLocation>
</comment>
<feature type="region of interest" description="Disordered" evidence="2">
    <location>
        <begin position="252"/>
        <end position="326"/>
    </location>
</feature>
<evidence type="ECO:0000259" key="3">
    <source>
        <dbReference type="PROSITE" id="PS51029"/>
    </source>
</evidence>
<dbReference type="InterPro" id="IPR006578">
    <property type="entry name" value="MADF-dom"/>
</dbReference>
<organism evidence="5 6">
    <name type="scientific">Globodera pallida</name>
    <name type="common">Potato cyst nematode worm</name>
    <name type="synonym">Heterodera pallida</name>
    <dbReference type="NCBI Taxonomy" id="36090"/>
    <lineage>
        <taxon>Eukaryota</taxon>
        <taxon>Metazoa</taxon>
        <taxon>Ecdysozoa</taxon>
        <taxon>Nematoda</taxon>
        <taxon>Chromadorea</taxon>
        <taxon>Rhabditida</taxon>
        <taxon>Tylenchina</taxon>
        <taxon>Tylenchomorpha</taxon>
        <taxon>Tylenchoidea</taxon>
        <taxon>Heteroderidae</taxon>
        <taxon>Heteroderinae</taxon>
        <taxon>Globodera</taxon>
    </lineage>
</organism>
<dbReference type="GO" id="GO:0005667">
    <property type="term" value="C:transcription regulator complex"/>
    <property type="evidence" value="ECO:0007669"/>
    <property type="project" value="TreeGrafter"/>
</dbReference>